<accession>A0ABX1QDE0</accession>
<dbReference type="RefSeq" id="WP_169261114.1">
    <property type="nucleotide sequence ID" value="NZ_WTVQ01000024.1"/>
</dbReference>
<reference evidence="1 2" key="1">
    <citation type="submission" date="2019-12" db="EMBL/GenBank/DDBJ databases">
        <title>Comparative genomics gives insights into the taxonomy of the Azoarcus-Aromatoleum group and reveals separate origins of nif in the plant-associated Azoarcus and non-plant-associated Aromatoleum sub-groups.</title>
        <authorList>
            <person name="Lafos M."/>
            <person name="Maluk M."/>
            <person name="Batista M."/>
            <person name="Junghare M."/>
            <person name="Carmona M."/>
            <person name="Faoro H."/>
            <person name="Cruz L.M."/>
            <person name="Battistoni F."/>
            <person name="De Souza E."/>
            <person name="Pedrosa F."/>
            <person name="Chen W.-M."/>
            <person name="Poole P.S."/>
            <person name="Dixon R.A."/>
            <person name="James E.K."/>
        </authorList>
    </citation>
    <scope>NUCLEOTIDE SEQUENCE [LARGE SCALE GENOMIC DNA]</scope>
    <source>
        <strain evidence="1 2">22Lin</strain>
    </source>
</reference>
<dbReference type="EMBL" id="WTVQ01000024">
    <property type="protein sequence ID" value="NMG75958.1"/>
    <property type="molecule type" value="Genomic_DNA"/>
</dbReference>
<proteinExistence type="predicted"/>
<evidence type="ECO:0000313" key="2">
    <source>
        <dbReference type="Proteomes" id="UP000648984"/>
    </source>
</evidence>
<name>A0ABX1QDE0_9RHOO</name>
<comment type="caution">
    <text evidence="1">The sequence shown here is derived from an EMBL/GenBank/DDBJ whole genome shotgun (WGS) entry which is preliminary data.</text>
</comment>
<dbReference type="Proteomes" id="UP000648984">
    <property type="component" value="Unassembled WGS sequence"/>
</dbReference>
<sequence length="80" mass="8667">MTKTKPLMSRRALGASLLVLFAGLLWGGGRVAWSQPANAAPLEQKSHAVQDKRDIDALDLMLFAHRGDVGAWRDAQAVGR</sequence>
<protein>
    <submittedName>
        <fullName evidence="1">Uncharacterized protein</fullName>
    </submittedName>
</protein>
<organism evidence="1 2">
    <name type="scientific">Aromatoleum diolicum</name>
    <dbReference type="NCBI Taxonomy" id="75796"/>
    <lineage>
        <taxon>Bacteria</taxon>
        <taxon>Pseudomonadati</taxon>
        <taxon>Pseudomonadota</taxon>
        <taxon>Betaproteobacteria</taxon>
        <taxon>Rhodocyclales</taxon>
        <taxon>Rhodocyclaceae</taxon>
        <taxon>Aromatoleum</taxon>
    </lineage>
</organism>
<keyword evidence="2" id="KW-1185">Reference proteome</keyword>
<gene>
    <name evidence="1" type="ORF">GPA25_14410</name>
</gene>
<evidence type="ECO:0000313" key="1">
    <source>
        <dbReference type="EMBL" id="NMG75958.1"/>
    </source>
</evidence>